<keyword evidence="3" id="KW-1185">Reference proteome</keyword>
<name>A0A6A5VYG7_9PLEO</name>
<evidence type="ECO:0008006" key="4">
    <source>
        <dbReference type="Google" id="ProtNLM"/>
    </source>
</evidence>
<protein>
    <recommendedName>
        <fullName evidence="4">Rhodanese domain-containing protein</fullName>
    </recommendedName>
</protein>
<dbReference type="InterPro" id="IPR036873">
    <property type="entry name" value="Rhodanese-like_dom_sf"/>
</dbReference>
<dbReference type="AlphaFoldDB" id="A0A6A5VYG7"/>
<dbReference type="OrthoDB" id="566238at2759"/>
<feature type="region of interest" description="Disordered" evidence="1">
    <location>
        <begin position="64"/>
        <end position="89"/>
    </location>
</feature>
<evidence type="ECO:0000313" key="2">
    <source>
        <dbReference type="EMBL" id="KAF1992901.1"/>
    </source>
</evidence>
<dbReference type="Gene3D" id="3.40.250.10">
    <property type="entry name" value="Rhodanese-like domain"/>
    <property type="match status" value="1"/>
</dbReference>
<dbReference type="EMBL" id="ML977756">
    <property type="protein sequence ID" value="KAF1992901.1"/>
    <property type="molecule type" value="Genomic_DNA"/>
</dbReference>
<accession>A0A6A5VYG7</accession>
<evidence type="ECO:0000313" key="3">
    <source>
        <dbReference type="Proteomes" id="UP000799779"/>
    </source>
</evidence>
<sequence>MPIQSVKPPPGAKSIDQILDEARLNIQRLTPSRLYRELQELDPGWGLTHLVDICPAAQRANEGTLTLTLPKEDSATPKSDSTEESESVHKVHIIERNVLEWRLDPQSDAKVEDIVGPYGYDMRVVVVCSEGYTSSLAASEL</sequence>
<proteinExistence type="predicted"/>
<reference evidence="2" key="1">
    <citation type="journal article" date="2020" name="Stud. Mycol.">
        <title>101 Dothideomycetes genomes: a test case for predicting lifestyles and emergence of pathogens.</title>
        <authorList>
            <person name="Haridas S."/>
            <person name="Albert R."/>
            <person name="Binder M."/>
            <person name="Bloem J."/>
            <person name="Labutti K."/>
            <person name="Salamov A."/>
            <person name="Andreopoulos B."/>
            <person name="Baker S."/>
            <person name="Barry K."/>
            <person name="Bills G."/>
            <person name="Bluhm B."/>
            <person name="Cannon C."/>
            <person name="Castanera R."/>
            <person name="Culley D."/>
            <person name="Daum C."/>
            <person name="Ezra D."/>
            <person name="Gonzalez J."/>
            <person name="Henrissat B."/>
            <person name="Kuo A."/>
            <person name="Liang C."/>
            <person name="Lipzen A."/>
            <person name="Lutzoni F."/>
            <person name="Magnuson J."/>
            <person name="Mondo S."/>
            <person name="Nolan M."/>
            <person name="Ohm R."/>
            <person name="Pangilinan J."/>
            <person name="Park H.-J."/>
            <person name="Ramirez L."/>
            <person name="Alfaro M."/>
            <person name="Sun H."/>
            <person name="Tritt A."/>
            <person name="Yoshinaga Y."/>
            <person name="Zwiers L.-H."/>
            <person name="Turgeon B."/>
            <person name="Goodwin S."/>
            <person name="Spatafora J."/>
            <person name="Crous P."/>
            <person name="Grigoriev I."/>
        </authorList>
    </citation>
    <scope>NUCLEOTIDE SEQUENCE</scope>
    <source>
        <strain evidence="2">CBS 123094</strain>
    </source>
</reference>
<organism evidence="2 3">
    <name type="scientific">Amniculicola lignicola CBS 123094</name>
    <dbReference type="NCBI Taxonomy" id="1392246"/>
    <lineage>
        <taxon>Eukaryota</taxon>
        <taxon>Fungi</taxon>
        <taxon>Dikarya</taxon>
        <taxon>Ascomycota</taxon>
        <taxon>Pezizomycotina</taxon>
        <taxon>Dothideomycetes</taxon>
        <taxon>Pleosporomycetidae</taxon>
        <taxon>Pleosporales</taxon>
        <taxon>Amniculicolaceae</taxon>
        <taxon>Amniculicola</taxon>
    </lineage>
</organism>
<dbReference type="Proteomes" id="UP000799779">
    <property type="component" value="Unassembled WGS sequence"/>
</dbReference>
<gene>
    <name evidence="2" type="ORF">P154DRAFT_583332</name>
</gene>
<evidence type="ECO:0000256" key="1">
    <source>
        <dbReference type="SAM" id="MobiDB-lite"/>
    </source>
</evidence>